<protein>
    <submittedName>
        <fullName evidence="1">DUF1440 domain-containing protein</fullName>
    </submittedName>
</protein>
<sequence>MHMEERTERNSMMGDALKGAVAGALAVWVMDRFDWFDYHREDAETRERTNEVRPGGMDPAHVAANKVAEATGREMTPTDPHPAGQLVHYSLGIGPGALYGVLRHHYPVIKTGRGALYGLGLFIGQDEALNSLTGLAAKPQEYPWQDHARGLKQHLIYGLVMDSVLRVFDRATKK</sequence>
<comment type="caution">
    <text evidence="1">The sequence shown here is derived from an EMBL/GenBank/DDBJ whole genome shotgun (WGS) entry which is preliminary data.</text>
</comment>
<gene>
    <name evidence="1" type="ORF">ACFOEI_04220</name>
</gene>
<evidence type="ECO:0000313" key="1">
    <source>
        <dbReference type="EMBL" id="MFC3291272.1"/>
    </source>
</evidence>
<keyword evidence="2" id="KW-1185">Reference proteome</keyword>
<accession>A0ABV7LXK4</accession>
<name>A0ABV7LXK4_9GAMM</name>
<reference evidence="2" key="1">
    <citation type="journal article" date="2019" name="Int. J. Syst. Evol. Microbiol.">
        <title>The Global Catalogue of Microorganisms (GCM) 10K type strain sequencing project: providing services to taxonomists for standard genome sequencing and annotation.</title>
        <authorList>
            <consortium name="The Broad Institute Genomics Platform"/>
            <consortium name="The Broad Institute Genome Sequencing Center for Infectious Disease"/>
            <person name="Wu L."/>
            <person name="Ma J."/>
        </authorList>
    </citation>
    <scope>NUCLEOTIDE SEQUENCE [LARGE SCALE GENOMIC DNA]</scope>
    <source>
        <strain evidence="2">KCTC 12847</strain>
    </source>
</reference>
<dbReference type="RefSeq" id="WP_019016657.1">
    <property type="nucleotide sequence ID" value="NZ_BMXD01000007.1"/>
</dbReference>
<evidence type="ECO:0000313" key="2">
    <source>
        <dbReference type="Proteomes" id="UP001595640"/>
    </source>
</evidence>
<dbReference type="Proteomes" id="UP001595640">
    <property type="component" value="Unassembled WGS sequence"/>
</dbReference>
<dbReference type="EMBL" id="JBHRUH010000010">
    <property type="protein sequence ID" value="MFC3291272.1"/>
    <property type="molecule type" value="Genomic_DNA"/>
</dbReference>
<organism evidence="1 2">
    <name type="scientific">Modicisalibacter luteus</name>
    <dbReference type="NCBI Taxonomy" id="453962"/>
    <lineage>
        <taxon>Bacteria</taxon>
        <taxon>Pseudomonadati</taxon>
        <taxon>Pseudomonadota</taxon>
        <taxon>Gammaproteobacteria</taxon>
        <taxon>Oceanospirillales</taxon>
        <taxon>Halomonadaceae</taxon>
        <taxon>Modicisalibacter</taxon>
    </lineage>
</organism>
<proteinExistence type="predicted"/>